<protein>
    <recommendedName>
        <fullName evidence="1">Schlafen AlbA-2 domain-containing protein</fullName>
    </recommendedName>
</protein>
<sequence>FKTIAAVSNAEGGTLLIGVNDDGEIIGLERDFTSLKGNRDEFELHLRNLINNHFGKVFASNNLDITFPISGENEICQVGVSIALLVIS</sequence>
<dbReference type="InterPro" id="IPR038461">
    <property type="entry name" value="Schlafen_AlbA_2_dom_sf"/>
</dbReference>
<accession>X1LLV5</accession>
<organism evidence="2">
    <name type="scientific">marine sediment metagenome</name>
    <dbReference type="NCBI Taxonomy" id="412755"/>
    <lineage>
        <taxon>unclassified sequences</taxon>
        <taxon>metagenomes</taxon>
        <taxon>ecological metagenomes</taxon>
    </lineage>
</organism>
<evidence type="ECO:0000313" key="2">
    <source>
        <dbReference type="EMBL" id="GAI03385.1"/>
    </source>
</evidence>
<dbReference type="EMBL" id="BARV01007070">
    <property type="protein sequence ID" value="GAI03385.1"/>
    <property type="molecule type" value="Genomic_DNA"/>
</dbReference>
<name>X1LLV5_9ZZZZ</name>
<dbReference type="Pfam" id="PF04326">
    <property type="entry name" value="SLFN_AlbA_2"/>
    <property type="match status" value="1"/>
</dbReference>
<comment type="caution">
    <text evidence="2">The sequence shown here is derived from an EMBL/GenBank/DDBJ whole genome shotgun (WGS) entry which is preliminary data.</text>
</comment>
<reference evidence="2" key="1">
    <citation type="journal article" date="2014" name="Front. Microbiol.">
        <title>High frequency of phylogenetically diverse reductive dehalogenase-homologous genes in deep subseafloor sedimentary metagenomes.</title>
        <authorList>
            <person name="Kawai M."/>
            <person name="Futagami T."/>
            <person name="Toyoda A."/>
            <person name="Takaki Y."/>
            <person name="Nishi S."/>
            <person name="Hori S."/>
            <person name="Arai W."/>
            <person name="Tsubouchi T."/>
            <person name="Morono Y."/>
            <person name="Uchiyama I."/>
            <person name="Ito T."/>
            <person name="Fujiyama A."/>
            <person name="Inagaki F."/>
            <person name="Takami H."/>
        </authorList>
    </citation>
    <scope>NUCLEOTIDE SEQUENCE</scope>
    <source>
        <strain evidence="2">Expedition CK06-06</strain>
    </source>
</reference>
<feature type="non-terminal residue" evidence="2">
    <location>
        <position position="1"/>
    </location>
</feature>
<proteinExistence type="predicted"/>
<dbReference type="Gene3D" id="3.30.950.30">
    <property type="entry name" value="Schlafen, AAA domain"/>
    <property type="match status" value="1"/>
</dbReference>
<dbReference type="InterPro" id="IPR007421">
    <property type="entry name" value="Schlafen_AlbA_2_dom"/>
</dbReference>
<gene>
    <name evidence="2" type="ORF">S06H3_14452</name>
</gene>
<evidence type="ECO:0000259" key="1">
    <source>
        <dbReference type="Pfam" id="PF04326"/>
    </source>
</evidence>
<feature type="domain" description="Schlafen AlbA-2" evidence="1">
    <location>
        <begin position="2"/>
        <end position="77"/>
    </location>
</feature>
<dbReference type="AlphaFoldDB" id="X1LLV5"/>